<feature type="transmembrane region" description="Helical" evidence="2">
    <location>
        <begin position="526"/>
        <end position="545"/>
    </location>
</feature>
<protein>
    <submittedName>
        <fullName evidence="3">Uncharacterized protein</fullName>
    </submittedName>
</protein>
<feature type="transmembrane region" description="Helical" evidence="2">
    <location>
        <begin position="631"/>
        <end position="651"/>
    </location>
</feature>
<keyword evidence="4" id="KW-1185">Reference proteome</keyword>
<feature type="transmembrane region" description="Helical" evidence="2">
    <location>
        <begin position="600"/>
        <end position="619"/>
    </location>
</feature>
<evidence type="ECO:0000313" key="3">
    <source>
        <dbReference type="EMBL" id="MBW7476001.1"/>
    </source>
</evidence>
<keyword evidence="2" id="KW-0472">Membrane</keyword>
<sequence length="665" mass="70961">MTKNTIIIAIAILLLTSIGSAPLLVHRWQAEENDRHVEIAVPGSWLLQQDGGVNADDTIRWKESGATTVMLEPGLQKQGSESADAVFLPEAFTNAAAELRGQYSMEVMAYLPLEGFPTGEEAIRRLVKELSAAGIKRVQFAGMEVPGSAEDRKTLAGSLAENGMHTVLVKSQRGGLELTRLSGYQSIRSLFFDAQRLGSMPVGEAVDTFELGIRERGIRLVTFMPMRAGAAEEDGESESKLSAYELHALTIAGQLREQLSDDFSWGGAAPIAGQYAEPGKLWRTMPIIGIGALFLLLAGNVFEALSLRVRTAITLLIAAGTAFVCAGWMAAPSGWSSRLESVIALWGAITAPSAAVLLLWRWFQSKENDKVKENDKAIKNGQNNDKVQNKDKVQSNNNVIGPGSLGGSLLKAAAGYVAAAAITSAGIIYVTALLSDVSYLAYVDLFRGVKLLYVGPIALITACLLLQGGWRNIWGAWKSFMASSGTSTANTGTTGTSTTGISTNGASTTGTRTTEAGNRGSKPLKIFLVMAALLASGAVMAYLLARTGNSDMVLPYEGELRQALSDLFGVRPRTKEWLIGHPLLMAAACMLACRRRGGAWLLPLGAIGLCSMVNTFTHLHSPLAISLTRSLTGIVLGGIIGIVAYVIMSLWKKRNRQQVVTTEGT</sequence>
<dbReference type="EMBL" id="JAHZIJ010000010">
    <property type="protein sequence ID" value="MBW7476001.1"/>
    <property type="molecule type" value="Genomic_DNA"/>
</dbReference>
<feature type="transmembrane region" description="Helical" evidence="2">
    <location>
        <begin position="343"/>
        <end position="363"/>
    </location>
</feature>
<keyword evidence="2" id="KW-0812">Transmembrane</keyword>
<reference evidence="3 4" key="1">
    <citation type="submission" date="2021-07" db="EMBL/GenBank/DDBJ databases">
        <title>Paenibacillus radiodurans sp. nov., isolated from the southeastern edge of Tengger Desert.</title>
        <authorList>
            <person name="Zhang G."/>
        </authorList>
    </citation>
    <scope>NUCLEOTIDE SEQUENCE [LARGE SCALE GENOMIC DNA]</scope>
    <source>
        <strain evidence="3 4">DT7-4</strain>
    </source>
</reference>
<feature type="transmembrane region" description="Helical" evidence="2">
    <location>
        <begin position="413"/>
        <end position="431"/>
    </location>
</feature>
<feature type="transmembrane region" description="Helical" evidence="2">
    <location>
        <begin position="285"/>
        <end position="305"/>
    </location>
</feature>
<keyword evidence="2" id="KW-1133">Transmembrane helix</keyword>
<organism evidence="3 4">
    <name type="scientific">Paenibacillus oenotherae</name>
    <dbReference type="NCBI Taxonomy" id="1435645"/>
    <lineage>
        <taxon>Bacteria</taxon>
        <taxon>Bacillati</taxon>
        <taxon>Bacillota</taxon>
        <taxon>Bacilli</taxon>
        <taxon>Bacillales</taxon>
        <taxon>Paenibacillaceae</taxon>
        <taxon>Paenibacillus</taxon>
    </lineage>
</organism>
<comment type="caution">
    <text evidence="3">The sequence shown here is derived from an EMBL/GenBank/DDBJ whole genome shotgun (WGS) entry which is preliminary data.</text>
</comment>
<feature type="transmembrane region" description="Helical" evidence="2">
    <location>
        <begin position="312"/>
        <end position="331"/>
    </location>
</feature>
<dbReference type="Pfam" id="PF18949">
    <property type="entry name" value="DUF5693"/>
    <property type="match status" value="1"/>
</dbReference>
<feature type="region of interest" description="Disordered" evidence="1">
    <location>
        <begin position="488"/>
        <end position="517"/>
    </location>
</feature>
<proteinExistence type="predicted"/>
<evidence type="ECO:0000256" key="2">
    <source>
        <dbReference type="SAM" id="Phobius"/>
    </source>
</evidence>
<gene>
    <name evidence="3" type="ORF">K0T92_14740</name>
</gene>
<feature type="transmembrane region" description="Helical" evidence="2">
    <location>
        <begin position="451"/>
        <end position="470"/>
    </location>
</feature>
<dbReference type="Proteomes" id="UP000812277">
    <property type="component" value="Unassembled WGS sequence"/>
</dbReference>
<evidence type="ECO:0000256" key="1">
    <source>
        <dbReference type="SAM" id="MobiDB-lite"/>
    </source>
</evidence>
<dbReference type="InterPro" id="IPR043748">
    <property type="entry name" value="DUF5693"/>
</dbReference>
<dbReference type="RefSeq" id="WP_219873245.1">
    <property type="nucleotide sequence ID" value="NZ_JAHZIJ010000010.1"/>
</dbReference>
<name>A0ABS7D8U3_9BACL</name>
<accession>A0ABS7D8U3</accession>
<feature type="region of interest" description="Disordered" evidence="1">
    <location>
        <begin position="373"/>
        <end position="396"/>
    </location>
</feature>
<evidence type="ECO:0000313" key="4">
    <source>
        <dbReference type="Proteomes" id="UP000812277"/>
    </source>
</evidence>